<keyword evidence="1" id="KW-0812">Transmembrane</keyword>
<dbReference type="EMBL" id="JAMDLZ010000003">
    <property type="protein sequence ID" value="MCY9545532.1"/>
    <property type="molecule type" value="Genomic_DNA"/>
</dbReference>
<reference evidence="2 3" key="1">
    <citation type="submission" date="2022-05" db="EMBL/GenBank/DDBJ databases">
        <title>Genome Sequencing of Bee-Associated Microbes.</title>
        <authorList>
            <person name="Dunlap C."/>
        </authorList>
    </citation>
    <scope>NUCLEOTIDE SEQUENCE [LARGE SCALE GENOMIC DNA]</scope>
    <source>
        <strain evidence="2 3">NRRL BD-083</strain>
    </source>
</reference>
<protein>
    <submittedName>
        <fullName evidence="2">Uncharacterized protein</fullName>
    </submittedName>
</protein>
<evidence type="ECO:0000256" key="1">
    <source>
        <dbReference type="SAM" id="Phobius"/>
    </source>
</evidence>
<organism evidence="2 3">
    <name type="scientific">Lysinibacillus xylanilyticus</name>
    <dbReference type="NCBI Taxonomy" id="582475"/>
    <lineage>
        <taxon>Bacteria</taxon>
        <taxon>Bacillati</taxon>
        <taxon>Bacillota</taxon>
        <taxon>Bacilli</taxon>
        <taxon>Bacillales</taxon>
        <taxon>Bacillaceae</taxon>
        <taxon>Lysinibacillus</taxon>
    </lineage>
</organism>
<evidence type="ECO:0000313" key="2">
    <source>
        <dbReference type="EMBL" id="MCY9545532.1"/>
    </source>
</evidence>
<gene>
    <name evidence="2" type="ORF">M5W82_01105</name>
</gene>
<keyword evidence="1" id="KW-1133">Transmembrane helix</keyword>
<comment type="caution">
    <text evidence="2">The sequence shown here is derived from an EMBL/GenBank/DDBJ whole genome shotgun (WGS) entry which is preliminary data.</text>
</comment>
<accession>A0ABT4EIQ1</accession>
<proteinExistence type="predicted"/>
<keyword evidence="1" id="KW-0472">Membrane</keyword>
<sequence length="70" mass="7938">MIIANSFRIENFVLMKGICIFIILFITKRVVDFRSDWALLSLPLRFRAEQSFLGASVEPLGPTDVFCAKA</sequence>
<dbReference type="Proteomes" id="UP001527052">
    <property type="component" value="Unassembled WGS sequence"/>
</dbReference>
<feature type="transmembrane region" description="Helical" evidence="1">
    <location>
        <begin position="12"/>
        <end position="31"/>
    </location>
</feature>
<evidence type="ECO:0000313" key="3">
    <source>
        <dbReference type="Proteomes" id="UP001527052"/>
    </source>
</evidence>
<dbReference type="RefSeq" id="WP_268635748.1">
    <property type="nucleotide sequence ID" value="NZ_JAMDLZ010000003.1"/>
</dbReference>
<name>A0ABT4EIQ1_9BACI</name>
<keyword evidence="3" id="KW-1185">Reference proteome</keyword>